<feature type="transmembrane region" description="Helical" evidence="1">
    <location>
        <begin position="13"/>
        <end position="35"/>
    </location>
</feature>
<proteinExistence type="predicted"/>
<sequence>MPAYNNEEAISDIVGILLMVAVAVALGGIIGVSAFNMADKSLEDPNHVAVSAKRVAGGVEFTNNGVMNRNNIAFIRCGVIRPDGTLIDPIDLPSAAGARGTVPFDWDETEGQVRAVASAAYTDGTEVLLLDIRI</sequence>
<protein>
    <recommendedName>
        <fullName evidence="2">Archaeal Type IV pilin N-terminal domain-containing protein</fullName>
    </recommendedName>
</protein>
<dbReference type="InterPro" id="IPR012859">
    <property type="entry name" value="Pilin_N_archaeal"/>
</dbReference>
<keyword evidence="1" id="KW-1133">Transmembrane helix</keyword>
<name>A0A0W8FKP8_9ZZZZ</name>
<dbReference type="AlphaFoldDB" id="A0A0W8FKP8"/>
<dbReference type="NCBIfam" id="TIGR02537">
    <property type="entry name" value="arch_flag_Nterm"/>
    <property type="match status" value="1"/>
</dbReference>
<keyword evidence="1" id="KW-0812">Transmembrane</keyword>
<dbReference type="Pfam" id="PF07790">
    <property type="entry name" value="Pilin_N"/>
    <property type="match status" value="1"/>
</dbReference>
<dbReference type="EMBL" id="LNQE01001074">
    <property type="protein sequence ID" value="KUG21329.1"/>
    <property type="molecule type" value="Genomic_DNA"/>
</dbReference>
<evidence type="ECO:0000259" key="2">
    <source>
        <dbReference type="Pfam" id="PF07790"/>
    </source>
</evidence>
<dbReference type="InterPro" id="IPR013373">
    <property type="entry name" value="Flagellin/pilin_N_arc"/>
</dbReference>
<evidence type="ECO:0000313" key="3">
    <source>
        <dbReference type="EMBL" id="KUG21329.1"/>
    </source>
</evidence>
<comment type="caution">
    <text evidence="3">The sequence shown here is derived from an EMBL/GenBank/DDBJ whole genome shotgun (WGS) entry which is preliminary data.</text>
</comment>
<gene>
    <name evidence="3" type="ORF">ASZ90_008913</name>
</gene>
<reference evidence="3" key="1">
    <citation type="journal article" date="2015" name="Proc. Natl. Acad. Sci. U.S.A.">
        <title>Networks of energetic and metabolic interactions define dynamics in microbial communities.</title>
        <authorList>
            <person name="Embree M."/>
            <person name="Liu J.K."/>
            <person name="Al-Bassam M.M."/>
            <person name="Zengler K."/>
        </authorList>
    </citation>
    <scope>NUCLEOTIDE SEQUENCE</scope>
</reference>
<organism evidence="3">
    <name type="scientific">hydrocarbon metagenome</name>
    <dbReference type="NCBI Taxonomy" id="938273"/>
    <lineage>
        <taxon>unclassified sequences</taxon>
        <taxon>metagenomes</taxon>
        <taxon>ecological metagenomes</taxon>
    </lineage>
</organism>
<keyword evidence="1" id="KW-0472">Membrane</keyword>
<accession>A0A0W8FKP8</accession>
<feature type="domain" description="Archaeal Type IV pilin N-terminal" evidence="2">
    <location>
        <begin position="8"/>
        <end position="65"/>
    </location>
</feature>
<evidence type="ECO:0000256" key="1">
    <source>
        <dbReference type="SAM" id="Phobius"/>
    </source>
</evidence>